<dbReference type="InterPro" id="IPR011992">
    <property type="entry name" value="EF-hand-dom_pair"/>
</dbReference>
<feature type="transmembrane region" description="Helical" evidence="7">
    <location>
        <begin position="323"/>
        <end position="343"/>
    </location>
</feature>
<dbReference type="InterPro" id="IPR035952">
    <property type="entry name" value="Rhomboid-like_sf"/>
</dbReference>
<keyword evidence="3 7" id="KW-0812">Transmembrane</keyword>
<evidence type="ECO:0000256" key="3">
    <source>
        <dbReference type="ARBA" id="ARBA00022692"/>
    </source>
</evidence>
<evidence type="ECO:0000256" key="1">
    <source>
        <dbReference type="ARBA" id="ARBA00004141"/>
    </source>
</evidence>
<dbReference type="GO" id="GO:0005509">
    <property type="term" value="F:calcium ion binding"/>
    <property type="evidence" value="ECO:0007669"/>
    <property type="project" value="InterPro"/>
</dbReference>
<dbReference type="SUPFAM" id="SSF144091">
    <property type="entry name" value="Rhomboid-like"/>
    <property type="match status" value="1"/>
</dbReference>
<sequence length="388" mass="44616">LSSNYKVICSTHSNCKYWFVYLVTQSRAMERQRGQQVVQMELTEEDHWLNVFNRYDVDGDRRIALSEFKAMLRSSRFNHDIPDRVVTQILKNADADKNGFLEFSEFIKLVKSDEGRHLFSHYMNSYVRKVIPRRTWTRQDIIDGEYEDQYTCNPPAVGMLIISIIEMGFFLYDVAVTHTLMSTDGPVAKLFIYDPHKRMEAWRFLTYMFVHIGVIHLVVNIMVQVLLGIPLEMVHRWWRVLIVYSAGVIAGSLATSISDPYVYLAGASGGVYALITAHIATIIMNWSEMQFAVWQLLVFLLLAVIDIGSAVHARYIADIDQKIGYVAHIAGAVAGLLVGLYVLRNLEVQSWERTLWRISILVFTALVAVGIIWNIAYPSYFPQQRLKF</sequence>
<comment type="similarity">
    <text evidence="2">Belongs to the peptidase S54 family.</text>
</comment>
<organism evidence="9">
    <name type="scientific">Graphocephala atropunctata</name>
    <dbReference type="NCBI Taxonomy" id="36148"/>
    <lineage>
        <taxon>Eukaryota</taxon>
        <taxon>Metazoa</taxon>
        <taxon>Ecdysozoa</taxon>
        <taxon>Arthropoda</taxon>
        <taxon>Hexapoda</taxon>
        <taxon>Insecta</taxon>
        <taxon>Pterygota</taxon>
        <taxon>Neoptera</taxon>
        <taxon>Paraneoptera</taxon>
        <taxon>Hemiptera</taxon>
        <taxon>Auchenorrhyncha</taxon>
        <taxon>Membracoidea</taxon>
        <taxon>Cicadellidae</taxon>
        <taxon>Cicadellinae</taxon>
        <taxon>Cicadellini</taxon>
        <taxon>Graphocephala</taxon>
    </lineage>
</organism>
<evidence type="ECO:0000256" key="4">
    <source>
        <dbReference type="ARBA" id="ARBA00022837"/>
    </source>
</evidence>
<dbReference type="InterPro" id="IPR002048">
    <property type="entry name" value="EF_hand_dom"/>
</dbReference>
<dbReference type="PROSITE" id="PS00018">
    <property type="entry name" value="EF_HAND_1"/>
    <property type="match status" value="2"/>
</dbReference>
<dbReference type="PANTHER" id="PTHR45840:SF8">
    <property type="entry name" value="RHOMBOID PROTEASE"/>
    <property type="match status" value="1"/>
</dbReference>
<evidence type="ECO:0000256" key="7">
    <source>
        <dbReference type="SAM" id="Phobius"/>
    </source>
</evidence>
<keyword evidence="6 7" id="KW-0472">Membrane</keyword>
<evidence type="ECO:0000256" key="6">
    <source>
        <dbReference type="ARBA" id="ARBA00023136"/>
    </source>
</evidence>
<dbReference type="SUPFAM" id="SSF47473">
    <property type="entry name" value="EF-hand"/>
    <property type="match status" value="1"/>
</dbReference>
<dbReference type="CDD" id="cd00051">
    <property type="entry name" value="EFh"/>
    <property type="match status" value="1"/>
</dbReference>
<evidence type="ECO:0000256" key="5">
    <source>
        <dbReference type="ARBA" id="ARBA00022989"/>
    </source>
</evidence>
<proteinExistence type="inferred from homology"/>
<evidence type="ECO:0000256" key="2">
    <source>
        <dbReference type="ARBA" id="ARBA00009045"/>
    </source>
</evidence>
<dbReference type="PANTHER" id="PTHR45840">
    <property type="entry name" value="RHOMBOID-RELATED PROTEIN"/>
    <property type="match status" value="1"/>
</dbReference>
<dbReference type="SMART" id="SM00054">
    <property type="entry name" value="EFh"/>
    <property type="match status" value="2"/>
</dbReference>
<reference evidence="9" key="1">
    <citation type="submission" date="2015-11" db="EMBL/GenBank/DDBJ databases">
        <title>De novo transcriptome assembly of four potential Pierce s Disease insect vectors from Arizona vineyards.</title>
        <authorList>
            <person name="Tassone E.E."/>
        </authorList>
    </citation>
    <scope>NUCLEOTIDE SEQUENCE</scope>
</reference>
<name>A0A1B6LNW4_9HEMI</name>
<comment type="subcellular location">
    <subcellularLocation>
        <location evidence="1">Membrane</location>
        <topology evidence="1">Multi-pass membrane protein</topology>
    </subcellularLocation>
</comment>
<dbReference type="InterPro" id="IPR051739">
    <property type="entry name" value="Rhomboid_IM_Serine_Proteases"/>
</dbReference>
<dbReference type="Gene3D" id="1.20.1540.10">
    <property type="entry name" value="Rhomboid-like"/>
    <property type="match status" value="1"/>
</dbReference>
<feature type="transmembrane region" description="Helical" evidence="7">
    <location>
        <begin position="237"/>
        <end position="254"/>
    </location>
</feature>
<dbReference type="EMBL" id="GEBQ01014651">
    <property type="protein sequence ID" value="JAT25326.1"/>
    <property type="molecule type" value="Transcribed_RNA"/>
</dbReference>
<dbReference type="InterPro" id="IPR022764">
    <property type="entry name" value="Peptidase_S54_rhomboid_dom"/>
</dbReference>
<feature type="non-terminal residue" evidence="9">
    <location>
        <position position="1"/>
    </location>
</feature>
<dbReference type="Gene3D" id="1.10.238.10">
    <property type="entry name" value="EF-hand"/>
    <property type="match status" value="1"/>
</dbReference>
<feature type="transmembrane region" description="Helical" evidence="7">
    <location>
        <begin position="355"/>
        <end position="377"/>
    </location>
</feature>
<evidence type="ECO:0000313" key="9">
    <source>
        <dbReference type="EMBL" id="JAT25326.1"/>
    </source>
</evidence>
<dbReference type="AlphaFoldDB" id="A0A1B6LNW4"/>
<feature type="transmembrane region" description="Helical" evidence="7">
    <location>
        <begin position="261"/>
        <end position="286"/>
    </location>
</feature>
<dbReference type="Pfam" id="PF13499">
    <property type="entry name" value="EF-hand_7"/>
    <property type="match status" value="1"/>
</dbReference>
<feature type="transmembrane region" description="Helical" evidence="7">
    <location>
        <begin position="204"/>
        <end position="231"/>
    </location>
</feature>
<dbReference type="InterPro" id="IPR018247">
    <property type="entry name" value="EF_Hand_1_Ca_BS"/>
</dbReference>
<gene>
    <name evidence="9" type="ORF">g.9928</name>
</gene>
<dbReference type="PROSITE" id="PS50222">
    <property type="entry name" value="EF_HAND_2"/>
    <property type="match status" value="2"/>
</dbReference>
<dbReference type="GO" id="GO:0004252">
    <property type="term" value="F:serine-type endopeptidase activity"/>
    <property type="evidence" value="ECO:0007669"/>
    <property type="project" value="InterPro"/>
</dbReference>
<feature type="domain" description="EF-hand" evidence="8">
    <location>
        <begin position="81"/>
        <end position="116"/>
    </location>
</feature>
<feature type="domain" description="EF-hand" evidence="8">
    <location>
        <begin position="43"/>
        <end position="78"/>
    </location>
</feature>
<protein>
    <recommendedName>
        <fullName evidence="8">EF-hand domain-containing protein</fullName>
    </recommendedName>
</protein>
<accession>A0A1B6LNW4</accession>
<evidence type="ECO:0000259" key="8">
    <source>
        <dbReference type="PROSITE" id="PS50222"/>
    </source>
</evidence>
<feature type="transmembrane region" description="Helical" evidence="7">
    <location>
        <begin position="292"/>
        <end position="311"/>
    </location>
</feature>
<keyword evidence="5 7" id="KW-1133">Transmembrane helix</keyword>
<dbReference type="Pfam" id="PF01694">
    <property type="entry name" value="Rhomboid"/>
    <property type="match status" value="1"/>
</dbReference>
<dbReference type="GO" id="GO:0016020">
    <property type="term" value="C:membrane"/>
    <property type="evidence" value="ECO:0007669"/>
    <property type="project" value="UniProtKB-SubCell"/>
</dbReference>
<keyword evidence="4" id="KW-0106">Calcium</keyword>